<evidence type="ECO:0000313" key="2">
    <source>
        <dbReference type="Proteomes" id="UP000633936"/>
    </source>
</evidence>
<dbReference type="Proteomes" id="UP000633936">
    <property type="component" value="Unassembled WGS sequence"/>
</dbReference>
<reference evidence="1 2" key="1">
    <citation type="submission" date="2020-08" db="EMBL/GenBank/DDBJ databases">
        <title>Genome public.</title>
        <authorList>
            <person name="Liu C."/>
            <person name="Sun Q."/>
        </authorList>
    </citation>
    <scope>NUCLEOTIDE SEQUENCE [LARGE SCALE GENOMIC DNA]</scope>
    <source>
        <strain evidence="1 2">27-44</strain>
    </source>
</reference>
<gene>
    <name evidence="1" type="ORF">H8Z79_03495</name>
</gene>
<sequence length="63" mass="7001">MMTYKNHEGYPDPTQGKAIKAAGHMPTHIYNAFTVLNNTAGLLGLEITGIRDKKTKKEWKRGG</sequence>
<organism evidence="1 2">
    <name type="scientific">Blautia intestinalis</name>
    <dbReference type="NCBI Taxonomy" id="2763028"/>
    <lineage>
        <taxon>Bacteria</taxon>
        <taxon>Bacillati</taxon>
        <taxon>Bacillota</taxon>
        <taxon>Clostridia</taxon>
        <taxon>Lachnospirales</taxon>
        <taxon>Lachnospiraceae</taxon>
        <taxon>Blautia</taxon>
    </lineage>
</organism>
<accession>A0ABR7HZ61</accession>
<dbReference type="RefSeq" id="WP_187002696.1">
    <property type="nucleotide sequence ID" value="NZ_JACOQE010000001.1"/>
</dbReference>
<keyword evidence="2" id="KW-1185">Reference proteome</keyword>
<evidence type="ECO:0000313" key="1">
    <source>
        <dbReference type="EMBL" id="MBC5739536.1"/>
    </source>
</evidence>
<name>A0ABR7HZ61_9FIRM</name>
<comment type="caution">
    <text evidence="1">The sequence shown here is derived from an EMBL/GenBank/DDBJ whole genome shotgun (WGS) entry which is preliminary data.</text>
</comment>
<proteinExistence type="predicted"/>
<protein>
    <submittedName>
        <fullName evidence="1">Uncharacterized protein</fullName>
    </submittedName>
</protein>
<dbReference type="EMBL" id="JACOQE010000001">
    <property type="protein sequence ID" value="MBC5739536.1"/>
    <property type="molecule type" value="Genomic_DNA"/>
</dbReference>